<keyword evidence="4 6" id="KW-0238">DNA-binding</keyword>
<dbReference type="InterPro" id="IPR026564">
    <property type="entry name" value="Transcrip_reg_TACO1-like_dom3"/>
</dbReference>
<name>A0A935ITA0_9MICO</name>
<evidence type="ECO:0000259" key="8">
    <source>
        <dbReference type="Pfam" id="PF01709"/>
    </source>
</evidence>
<gene>
    <name evidence="10" type="ORF">IPI13_04305</name>
</gene>
<keyword evidence="5 6" id="KW-0804">Transcription</keyword>
<dbReference type="Pfam" id="PF01709">
    <property type="entry name" value="Transcrip_reg"/>
    <property type="match status" value="1"/>
</dbReference>
<dbReference type="NCBIfam" id="TIGR01033">
    <property type="entry name" value="YebC/PmpR family DNA-binding transcriptional regulator"/>
    <property type="match status" value="1"/>
</dbReference>
<dbReference type="InterPro" id="IPR002876">
    <property type="entry name" value="Transcrip_reg_TACO1-like"/>
</dbReference>
<evidence type="ECO:0000256" key="2">
    <source>
        <dbReference type="ARBA" id="ARBA00022490"/>
    </source>
</evidence>
<keyword evidence="2 6" id="KW-0963">Cytoplasm</keyword>
<evidence type="ECO:0000313" key="11">
    <source>
        <dbReference type="Proteomes" id="UP000726105"/>
    </source>
</evidence>
<dbReference type="GO" id="GO:0006355">
    <property type="term" value="P:regulation of DNA-templated transcription"/>
    <property type="evidence" value="ECO:0007669"/>
    <property type="project" value="UniProtKB-UniRule"/>
</dbReference>
<evidence type="ECO:0000256" key="3">
    <source>
        <dbReference type="ARBA" id="ARBA00023015"/>
    </source>
</evidence>
<feature type="domain" description="TACO1/YebC-like second and third" evidence="8">
    <location>
        <begin position="83"/>
        <end position="237"/>
    </location>
</feature>
<comment type="caution">
    <text evidence="10">The sequence shown here is derived from an EMBL/GenBank/DDBJ whole genome shotgun (WGS) entry which is preliminary data.</text>
</comment>
<dbReference type="InterPro" id="IPR048300">
    <property type="entry name" value="TACO1_YebC-like_2nd/3rd_dom"/>
</dbReference>
<dbReference type="Gene3D" id="3.30.70.980">
    <property type="match status" value="2"/>
</dbReference>
<keyword evidence="3 6" id="KW-0805">Transcription regulation</keyword>
<organism evidence="10 11">
    <name type="scientific">Candidatus Phosphoribacter hodrii</name>
    <dbReference type="NCBI Taxonomy" id="2953743"/>
    <lineage>
        <taxon>Bacteria</taxon>
        <taxon>Bacillati</taxon>
        <taxon>Actinomycetota</taxon>
        <taxon>Actinomycetes</taxon>
        <taxon>Micrococcales</taxon>
        <taxon>Dermatophilaceae</taxon>
        <taxon>Candidatus Phosphoribacter</taxon>
    </lineage>
</organism>
<dbReference type="Pfam" id="PF20772">
    <property type="entry name" value="TACO1_YebC_N"/>
    <property type="match status" value="1"/>
</dbReference>
<evidence type="ECO:0000259" key="9">
    <source>
        <dbReference type="Pfam" id="PF20772"/>
    </source>
</evidence>
<dbReference type="InterPro" id="IPR029072">
    <property type="entry name" value="YebC-like"/>
</dbReference>
<evidence type="ECO:0000256" key="7">
    <source>
        <dbReference type="SAM" id="MobiDB-lite"/>
    </source>
</evidence>
<dbReference type="InterPro" id="IPR017856">
    <property type="entry name" value="Integrase-like_N"/>
</dbReference>
<dbReference type="EMBL" id="JADJIB010000002">
    <property type="protein sequence ID" value="MBK7272403.1"/>
    <property type="molecule type" value="Genomic_DNA"/>
</dbReference>
<feature type="region of interest" description="Disordered" evidence="7">
    <location>
        <begin position="249"/>
        <end position="277"/>
    </location>
</feature>
<comment type="subcellular location">
    <subcellularLocation>
        <location evidence="6">Cytoplasm</location>
    </subcellularLocation>
</comment>
<evidence type="ECO:0000313" key="10">
    <source>
        <dbReference type="EMBL" id="MBK7272403.1"/>
    </source>
</evidence>
<dbReference type="GO" id="GO:0005829">
    <property type="term" value="C:cytosol"/>
    <property type="evidence" value="ECO:0007669"/>
    <property type="project" value="TreeGrafter"/>
</dbReference>
<dbReference type="PANTHER" id="PTHR12532">
    <property type="entry name" value="TRANSLATIONAL ACTIVATOR OF CYTOCHROME C OXIDASE 1"/>
    <property type="match status" value="1"/>
</dbReference>
<dbReference type="AlphaFoldDB" id="A0A935ITA0"/>
<dbReference type="HAMAP" id="MF_00693">
    <property type="entry name" value="Transcrip_reg_TACO1"/>
    <property type="match status" value="1"/>
</dbReference>
<feature type="domain" description="TACO1/YebC-like N-terminal" evidence="9">
    <location>
        <begin position="5"/>
        <end position="75"/>
    </location>
</feature>
<accession>A0A935ITA0</accession>
<dbReference type="NCBIfam" id="NF009044">
    <property type="entry name" value="PRK12378.1"/>
    <property type="match status" value="1"/>
</dbReference>
<dbReference type="InterPro" id="IPR049083">
    <property type="entry name" value="TACO1_YebC_N"/>
</dbReference>
<evidence type="ECO:0000256" key="6">
    <source>
        <dbReference type="HAMAP-Rule" id="MF_00693"/>
    </source>
</evidence>
<evidence type="ECO:0000256" key="5">
    <source>
        <dbReference type="ARBA" id="ARBA00023163"/>
    </source>
</evidence>
<dbReference type="NCBIfam" id="NF001030">
    <property type="entry name" value="PRK00110.1"/>
    <property type="match status" value="1"/>
</dbReference>
<comment type="similarity">
    <text evidence="1 6">Belongs to the TACO1 family.</text>
</comment>
<evidence type="ECO:0000256" key="1">
    <source>
        <dbReference type="ARBA" id="ARBA00008724"/>
    </source>
</evidence>
<dbReference type="SUPFAM" id="SSF75625">
    <property type="entry name" value="YebC-like"/>
    <property type="match status" value="1"/>
</dbReference>
<sequence length="277" mass="29441">MSGHSKWATTKHKKAAIDAKRGKLFAKLIKNIEVAARTGGGDPLGNPTLWDAIYKAKKSSVPNDNIDRAVKRGSGAEAGGAEYKEITYEGYAPNGVALYIQCLTDNRNRAAAEVRTALTRNGGNLADPGSVAYMFTRKGVVIVPKGSHTEDTLLEVVLDAGAEEINDLGDSFEIVSEASDFVEVRKALQAAGIDYDSAEATFIPSVEVPLDLEGARKMMRVIDALEDSDDVQNVWANGDVSDEVLAQLDEEGGGGTAPRRGASSPSAPRLNHGGLER</sequence>
<protein>
    <recommendedName>
        <fullName evidence="6">Probable transcriptional regulatory protein IPI13_04305</fullName>
    </recommendedName>
</protein>
<evidence type="ECO:0000256" key="4">
    <source>
        <dbReference type="ARBA" id="ARBA00023125"/>
    </source>
</evidence>
<reference evidence="10 11" key="1">
    <citation type="submission" date="2020-10" db="EMBL/GenBank/DDBJ databases">
        <title>Connecting structure to function with the recovery of over 1000 high-quality activated sludge metagenome-assembled genomes encoding full-length rRNA genes using long-read sequencing.</title>
        <authorList>
            <person name="Singleton C.M."/>
            <person name="Petriglieri F."/>
            <person name="Kristensen J.M."/>
            <person name="Kirkegaard R.H."/>
            <person name="Michaelsen T.Y."/>
            <person name="Andersen M.H."/>
            <person name="Karst S.M."/>
            <person name="Dueholm M.S."/>
            <person name="Nielsen P.H."/>
            <person name="Albertsen M."/>
        </authorList>
    </citation>
    <scope>NUCLEOTIDE SEQUENCE [LARGE SCALE GENOMIC DNA]</scope>
    <source>
        <strain evidence="10">Ega_18-Q3-R5-49_MAXAC.001</strain>
    </source>
</reference>
<dbReference type="Gene3D" id="1.10.10.200">
    <property type="match status" value="1"/>
</dbReference>
<dbReference type="FunFam" id="1.10.10.200:FF:000002">
    <property type="entry name" value="Probable transcriptional regulatory protein CLM62_37755"/>
    <property type="match status" value="1"/>
</dbReference>
<dbReference type="Proteomes" id="UP000726105">
    <property type="component" value="Unassembled WGS sequence"/>
</dbReference>
<dbReference type="GO" id="GO:0003677">
    <property type="term" value="F:DNA binding"/>
    <property type="evidence" value="ECO:0007669"/>
    <property type="project" value="UniProtKB-UniRule"/>
</dbReference>
<proteinExistence type="inferred from homology"/>
<dbReference type="PANTHER" id="PTHR12532:SF6">
    <property type="entry name" value="TRANSCRIPTIONAL REGULATORY PROTEIN YEBC-RELATED"/>
    <property type="match status" value="1"/>
</dbReference>